<evidence type="ECO:0000256" key="2">
    <source>
        <dbReference type="ARBA" id="ARBA00022692"/>
    </source>
</evidence>
<comment type="subcellular location">
    <subcellularLocation>
        <location evidence="1">Membrane</location>
        <topology evidence="1">Single-pass membrane protein</topology>
    </subcellularLocation>
</comment>
<evidence type="ECO:0000256" key="3">
    <source>
        <dbReference type="ARBA" id="ARBA00022989"/>
    </source>
</evidence>
<evidence type="ECO:0000313" key="8">
    <source>
        <dbReference type="Proteomes" id="UP000468707"/>
    </source>
</evidence>
<keyword evidence="2 5" id="KW-0812">Transmembrane</keyword>
<sequence>MQIFPKEIIENTIQSHLPKNGVKSKVIYGIILLALVLAIILLPFINIKVYTTARGIIKPSKERILITSLNSGKVLFTRMENNLYVQKGDILLVLENNVLDEQIALTEYDTRRYQEEIKDLGYLINFKNIIVDSIHSAKYQKEYIEYLQSSNEYVTRINKIKIDYDRNYKLLLKGVIAKVDFENIKFDYELALNAYNQFKKQQTSTWQATLTELESNLTITQNKNDQFTESKKEYVVTAPINGYLMNLSGVERGSIITSGVSLAEISPDAEIIAECFIKPMDIGLIDKSKPINFQIDAFNYNQWGLATGRILDVSQDVLIIENQPVFKLRCKINEHFLQLKNGAKGAIGKGMTFNARFELAERSLYQLLYDKLDDWMNPAQNTQISSTN</sequence>
<evidence type="ECO:0000256" key="1">
    <source>
        <dbReference type="ARBA" id="ARBA00004167"/>
    </source>
</evidence>
<dbReference type="InterPro" id="IPR050739">
    <property type="entry name" value="MFP"/>
</dbReference>
<dbReference type="PANTHER" id="PTHR30386">
    <property type="entry name" value="MEMBRANE FUSION SUBUNIT OF EMRAB-TOLC MULTIDRUG EFFLUX PUMP"/>
    <property type="match status" value="1"/>
</dbReference>
<dbReference type="RefSeq" id="WP_163633986.1">
    <property type="nucleotide sequence ID" value="NZ_JAAAMI010000002.1"/>
</dbReference>
<dbReference type="InterPro" id="IPR058982">
    <property type="entry name" value="Beta-barrel_AprE"/>
</dbReference>
<keyword evidence="4 5" id="KW-0472">Membrane</keyword>
<comment type="caution">
    <text evidence="7">The sequence shown here is derived from an EMBL/GenBank/DDBJ whole genome shotgun (WGS) entry which is preliminary data.</text>
</comment>
<accession>A0A6I5KZF3</accession>
<dbReference type="Pfam" id="PF26002">
    <property type="entry name" value="Beta-barrel_AprE"/>
    <property type="match status" value="1"/>
</dbReference>
<evidence type="ECO:0000259" key="6">
    <source>
        <dbReference type="Pfam" id="PF26002"/>
    </source>
</evidence>
<evidence type="ECO:0000256" key="5">
    <source>
        <dbReference type="SAM" id="Phobius"/>
    </source>
</evidence>
<organism evidence="7 8">
    <name type="scientific">Flagellimonas sediminis</name>
    <dbReference type="NCBI Taxonomy" id="2696468"/>
    <lineage>
        <taxon>Bacteria</taxon>
        <taxon>Pseudomonadati</taxon>
        <taxon>Bacteroidota</taxon>
        <taxon>Flavobacteriia</taxon>
        <taxon>Flavobacteriales</taxon>
        <taxon>Flavobacteriaceae</taxon>
        <taxon>Flagellimonas</taxon>
    </lineage>
</organism>
<dbReference type="EMBL" id="JAAAMI010000002">
    <property type="protein sequence ID" value="NDV42841.1"/>
    <property type="molecule type" value="Genomic_DNA"/>
</dbReference>
<dbReference type="Proteomes" id="UP000468707">
    <property type="component" value="Unassembled WGS sequence"/>
</dbReference>
<feature type="transmembrane region" description="Helical" evidence="5">
    <location>
        <begin position="26"/>
        <end position="45"/>
    </location>
</feature>
<gene>
    <name evidence="7" type="ORF">GTK07_05835</name>
</gene>
<keyword evidence="8" id="KW-1185">Reference proteome</keyword>
<dbReference type="PANTHER" id="PTHR30386:SF26">
    <property type="entry name" value="TRANSPORT PROTEIN COMB"/>
    <property type="match status" value="1"/>
</dbReference>
<protein>
    <submittedName>
        <fullName evidence="7">HlyD family efflux transporter periplasmic adaptor subunit</fullName>
    </submittedName>
</protein>
<evidence type="ECO:0000256" key="4">
    <source>
        <dbReference type="ARBA" id="ARBA00023136"/>
    </source>
</evidence>
<proteinExistence type="predicted"/>
<name>A0A6I5KZF3_9FLAO</name>
<evidence type="ECO:0000313" key="7">
    <source>
        <dbReference type="EMBL" id="NDV42841.1"/>
    </source>
</evidence>
<keyword evidence="3 5" id="KW-1133">Transmembrane helix</keyword>
<feature type="domain" description="AprE-like beta-barrel" evidence="6">
    <location>
        <begin position="272"/>
        <end position="357"/>
    </location>
</feature>
<dbReference type="AlphaFoldDB" id="A0A6I5KZF3"/>
<reference evidence="7 8" key="1">
    <citation type="submission" date="2020-01" db="EMBL/GenBank/DDBJ databases">
        <title>Muricauda sediminis sp.nov. 40Bstr401.</title>
        <authorList>
            <person name="Xue Z."/>
            <person name="Zhu S."/>
            <person name="Ren N."/>
            <person name="Chen T."/>
            <person name="Chen X."/>
            <person name="Chen J."/>
            <person name="Yang J."/>
        </authorList>
    </citation>
    <scope>NUCLEOTIDE SEQUENCE [LARGE SCALE GENOMIC DNA]</scope>
    <source>
        <strain evidence="7 8">40Bstr401</strain>
    </source>
</reference>
<dbReference type="GO" id="GO:0016020">
    <property type="term" value="C:membrane"/>
    <property type="evidence" value="ECO:0007669"/>
    <property type="project" value="UniProtKB-SubCell"/>
</dbReference>